<dbReference type="GO" id="GO:0005634">
    <property type="term" value="C:nucleus"/>
    <property type="evidence" value="ECO:0007669"/>
    <property type="project" value="TreeGrafter"/>
</dbReference>
<dbReference type="GO" id="GO:0007131">
    <property type="term" value="P:reciprocal meiotic recombination"/>
    <property type="evidence" value="ECO:0007669"/>
    <property type="project" value="TreeGrafter"/>
</dbReference>
<dbReference type="GO" id="GO:0005524">
    <property type="term" value="F:ATP binding"/>
    <property type="evidence" value="ECO:0007669"/>
    <property type="project" value="InterPro"/>
</dbReference>
<dbReference type="GO" id="GO:0015616">
    <property type="term" value="F:DNA translocase activity"/>
    <property type="evidence" value="ECO:0007669"/>
    <property type="project" value="TreeGrafter"/>
</dbReference>
<protein>
    <submittedName>
        <fullName evidence="3">DNA repair and recombination protein RAD54B</fullName>
    </submittedName>
</protein>
<dbReference type="Gene3D" id="3.40.50.10810">
    <property type="entry name" value="Tandem AAA-ATPase domain"/>
    <property type="match status" value="1"/>
</dbReference>
<organism evidence="3 4">
    <name type="scientific">Fasciolopsis buskii</name>
    <dbReference type="NCBI Taxonomy" id="27845"/>
    <lineage>
        <taxon>Eukaryota</taxon>
        <taxon>Metazoa</taxon>
        <taxon>Spiralia</taxon>
        <taxon>Lophotrochozoa</taxon>
        <taxon>Platyhelminthes</taxon>
        <taxon>Trematoda</taxon>
        <taxon>Digenea</taxon>
        <taxon>Plagiorchiida</taxon>
        <taxon>Echinostomata</taxon>
        <taxon>Echinostomatoidea</taxon>
        <taxon>Fasciolidae</taxon>
        <taxon>Fasciolopsis</taxon>
    </lineage>
</organism>
<dbReference type="InterPro" id="IPR000330">
    <property type="entry name" value="SNF2_N"/>
</dbReference>
<evidence type="ECO:0000259" key="2">
    <source>
        <dbReference type="PROSITE" id="PS51192"/>
    </source>
</evidence>
<dbReference type="PROSITE" id="PS51192">
    <property type="entry name" value="HELICASE_ATP_BIND_1"/>
    <property type="match status" value="1"/>
</dbReference>
<dbReference type="Proteomes" id="UP000728185">
    <property type="component" value="Unassembled WGS sequence"/>
</dbReference>
<dbReference type="InterPro" id="IPR050496">
    <property type="entry name" value="SNF2_RAD54_helicase_repair"/>
</dbReference>
<evidence type="ECO:0000256" key="1">
    <source>
        <dbReference type="SAM" id="MobiDB-lite"/>
    </source>
</evidence>
<keyword evidence="4" id="KW-1185">Reference proteome</keyword>
<accession>A0A8E0S6Q5</accession>
<dbReference type="OrthoDB" id="413460at2759"/>
<dbReference type="EMBL" id="LUCM01001959">
    <property type="protein sequence ID" value="KAA0198065.1"/>
    <property type="molecule type" value="Genomic_DNA"/>
</dbReference>
<feature type="region of interest" description="Disordered" evidence="1">
    <location>
        <begin position="338"/>
        <end position="363"/>
    </location>
</feature>
<dbReference type="GO" id="GO:0000724">
    <property type="term" value="P:double-strand break repair via homologous recombination"/>
    <property type="evidence" value="ECO:0007669"/>
    <property type="project" value="TreeGrafter"/>
</dbReference>
<dbReference type="InterPro" id="IPR038718">
    <property type="entry name" value="SNF2-like_sf"/>
</dbReference>
<proteinExistence type="predicted"/>
<sequence length="431" mass="48560">MELPDSPYLFQIRWAQNPDGLPITDVVLCAQLTRRLRPHQKEGVRFLYECLMGFNLPETIGSPASQPVYGCILADEMGLGKTVQAIATLLLLHTQGPYGGRPVVRRCLIVTPSSLIENWGKEITKWVGRERLPYHCVTQNSTFKVLAQLILSDNFHTYLAQTNRAATVLIMSYEMFLQHASAIYEITDLDLLICDEGHRLKNAGITTSLALRNLPARRRLLLTGTPVQNHLDELWSLAEFCAPGRLAESQEAFRRRFVLTRCGSRNSDCDDTSDAAEAESSAAFQLSRLLSTFLLRRTVDVIQTELPRKSEFVVFCVPSTLQAQLEETMRSWMQRELNATHGPSGSGTLSRLTGTDEKDNATGDPIEIDFDFEDWENSDPNSIVRSKKRLFSVGSQSVLCAITAFRKMYNHPALLFKYLEPTLRENNTRVS</sequence>
<feature type="domain" description="Helicase ATP-binding" evidence="2">
    <location>
        <begin position="62"/>
        <end position="244"/>
    </location>
</feature>
<feature type="compositionally biased region" description="Polar residues" evidence="1">
    <location>
        <begin position="341"/>
        <end position="353"/>
    </location>
</feature>
<evidence type="ECO:0000313" key="3">
    <source>
        <dbReference type="EMBL" id="KAA0198065.1"/>
    </source>
</evidence>
<dbReference type="Pfam" id="PF00176">
    <property type="entry name" value="SNF2-rel_dom"/>
    <property type="match status" value="1"/>
</dbReference>
<reference evidence="3" key="1">
    <citation type="submission" date="2019-05" db="EMBL/GenBank/DDBJ databases">
        <title>Annotation for the trematode Fasciolopsis buski.</title>
        <authorList>
            <person name="Choi Y.-J."/>
        </authorList>
    </citation>
    <scope>NUCLEOTIDE SEQUENCE</scope>
    <source>
        <strain evidence="3">HT</strain>
        <tissue evidence="3">Whole worm</tissue>
    </source>
</reference>
<evidence type="ECO:0000313" key="4">
    <source>
        <dbReference type="Proteomes" id="UP000728185"/>
    </source>
</evidence>
<dbReference type="SUPFAM" id="SSF52540">
    <property type="entry name" value="P-loop containing nucleoside triphosphate hydrolases"/>
    <property type="match status" value="1"/>
</dbReference>
<name>A0A8E0S6Q5_9TREM</name>
<dbReference type="PANTHER" id="PTHR45629">
    <property type="entry name" value="SNF2/RAD54 FAMILY MEMBER"/>
    <property type="match status" value="1"/>
</dbReference>
<dbReference type="InterPro" id="IPR014001">
    <property type="entry name" value="Helicase_ATP-bd"/>
</dbReference>
<dbReference type="SMART" id="SM00487">
    <property type="entry name" value="DEXDc"/>
    <property type="match status" value="1"/>
</dbReference>
<comment type="caution">
    <text evidence="3">The sequence shown here is derived from an EMBL/GenBank/DDBJ whole genome shotgun (WGS) entry which is preliminary data.</text>
</comment>
<dbReference type="AlphaFoldDB" id="A0A8E0S6Q5"/>
<dbReference type="InterPro" id="IPR027417">
    <property type="entry name" value="P-loop_NTPase"/>
</dbReference>
<gene>
    <name evidence="3" type="ORF">FBUS_11338</name>
</gene>
<dbReference type="PANTHER" id="PTHR45629:SF7">
    <property type="entry name" value="DNA EXCISION REPAIR PROTEIN ERCC-6-RELATED"/>
    <property type="match status" value="1"/>
</dbReference>